<accession>J9FXL6</accession>
<comment type="caution">
    <text evidence="1">The sequence shown here is derived from an EMBL/GenBank/DDBJ whole genome shotgun (WGS) entry which is preliminary data.</text>
</comment>
<proteinExistence type="predicted"/>
<reference evidence="1" key="1">
    <citation type="journal article" date="2012" name="PLoS ONE">
        <title>Gene sets for utilization of primary and secondary nutrition supplies in the distal gut of endangered iberian lynx.</title>
        <authorList>
            <person name="Alcaide M."/>
            <person name="Messina E."/>
            <person name="Richter M."/>
            <person name="Bargiela R."/>
            <person name="Peplies J."/>
            <person name="Huws S.A."/>
            <person name="Newbold C.J."/>
            <person name="Golyshin P.N."/>
            <person name="Simon M.A."/>
            <person name="Lopez G."/>
            <person name="Yakimov M.M."/>
            <person name="Ferrer M."/>
        </authorList>
    </citation>
    <scope>NUCLEOTIDE SEQUENCE</scope>
</reference>
<name>J9FXL6_9ZZZZ</name>
<sequence>MKPTIIPLGFTYFTNLDGETNPQHIPLPKYNGSDFTAKHG</sequence>
<protein>
    <submittedName>
        <fullName evidence="1">Uncharacterized protein</fullName>
    </submittedName>
</protein>
<dbReference type="AlphaFoldDB" id="J9FXL6"/>
<evidence type="ECO:0000313" key="1">
    <source>
        <dbReference type="EMBL" id="EJW99721.1"/>
    </source>
</evidence>
<dbReference type="EMBL" id="AMCI01003678">
    <property type="protein sequence ID" value="EJW99721.1"/>
    <property type="molecule type" value="Genomic_DNA"/>
</dbReference>
<organism evidence="1">
    <name type="scientific">gut metagenome</name>
    <dbReference type="NCBI Taxonomy" id="749906"/>
    <lineage>
        <taxon>unclassified sequences</taxon>
        <taxon>metagenomes</taxon>
        <taxon>organismal metagenomes</taxon>
    </lineage>
</organism>
<gene>
    <name evidence="1" type="ORF">EVA_12169</name>
</gene>